<sequence length="478" mass="54548">MKTLQSVKPTDEQLKLMVRPRPGTLIIRGAAGSGKTTTSILMMKLSIGYFLEEFSRLGINEKINIRIFTFNKTLSAYINDLVISETLLSTPENHSRLNIDVLTLSKYMYNRIDGSPKVLSLQDQANRIRHIGHLIPLSNQFLVDEVEYLLGRLNEENLEDYLEMERTGRGTMPRMERPLRRRILDEVVYPYIRSKEVDKILDWNDVAILFIKNKIDNIHIAIIDEAQDFSANQLKAITNQLSDINFTTIILDSNQKIYKRGFAWKEAGINIANTRYARLEFNYRNTVEIATFASRLIKNTAISIDDDGTLPILDAIKEHGPLPLVLEGRFNQQLDFVIDYILKNVDLDHETVGFLHAKGGGWFDRAGGIKDTLRKQNLSFVEISGESSWPPNETNIALSTIHSAKGLEFDHVFILGLEENHFYFSFADSQDSDYSSVIKLISMGITRAKVSIILGYCFDTRPFFIDHLDTSTFQKVVL</sequence>
<evidence type="ECO:0000259" key="11">
    <source>
        <dbReference type="Pfam" id="PF13361"/>
    </source>
</evidence>
<evidence type="ECO:0000256" key="9">
    <source>
        <dbReference type="ARBA" id="ARBA00048988"/>
    </source>
</evidence>
<keyword evidence="13" id="KW-0269">Exonuclease</keyword>
<keyword evidence="1" id="KW-0547">Nucleotide-binding</keyword>
<keyword evidence="14" id="KW-1185">Reference proteome</keyword>
<evidence type="ECO:0000256" key="5">
    <source>
        <dbReference type="ARBA" id="ARBA00023235"/>
    </source>
</evidence>
<evidence type="ECO:0000256" key="8">
    <source>
        <dbReference type="ARBA" id="ARBA00034923"/>
    </source>
</evidence>
<dbReference type="GO" id="GO:0043138">
    <property type="term" value="F:3'-5' DNA helicase activity"/>
    <property type="evidence" value="ECO:0007669"/>
    <property type="project" value="UniProtKB-EC"/>
</dbReference>
<evidence type="ECO:0000256" key="7">
    <source>
        <dbReference type="ARBA" id="ARBA00034808"/>
    </source>
</evidence>
<evidence type="ECO:0000256" key="3">
    <source>
        <dbReference type="ARBA" id="ARBA00022806"/>
    </source>
</evidence>
<accession>A0AB39IPS8</accession>
<protein>
    <recommendedName>
        <fullName evidence="7">DNA 3'-5' helicase</fullName>
        <ecNumber evidence="7">5.6.2.4</ecNumber>
    </recommendedName>
    <alternativeName>
        <fullName evidence="8">DNA 3'-5' helicase II</fullName>
    </alternativeName>
</protein>
<dbReference type="PANTHER" id="PTHR11070:SF2">
    <property type="entry name" value="ATP-DEPENDENT DNA HELICASE SRS2"/>
    <property type="match status" value="1"/>
</dbReference>
<comment type="catalytic activity">
    <reaction evidence="9">
        <text>ATP + H2O = ADP + phosphate + H(+)</text>
        <dbReference type="Rhea" id="RHEA:13065"/>
        <dbReference type="ChEBI" id="CHEBI:15377"/>
        <dbReference type="ChEBI" id="CHEBI:15378"/>
        <dbReference type="ChEBI" id="CHEBI:30616"/>
        <dbReference type="ChEBI" id="CHEBI:43474"/>
        <dbReference type="ChEBI" id="CHEBI:456216"/>
        <dbReference type="EC" id="5.6.2.4"/>
    </reaction>
</comment>
<gene>
    <name evidence="12" type="ORF">J8657_20640</name>
    <name evidence="13" type="ORF">LF929_016885</name>
</gene>
<dbReference type="GeneID" id="302583380"/>
<dbReference type="GO" id="GO:0000725">
    <property type="term" value="P:recombinational repair"/>
    <property type="evidence" value="ECO:0007669"/>
    <property type="project" value="TreeGrafter"/>
</dbReference>
<organism evidence="13">
    <name type="scientific">Dickeya oryzae</name>
    <dbReference type="NCBI Taxonomy" id="1240404"/>
    <lineage>
        <taxon>Bacteria</taxon>
        <taxon>Pseudomonadati</taxon>
        <taxon>Pseudomonadota</taxon>
        <taxon>Gammaproteobacteria</taxon>
        <taxon>Enterobacterales</taxon>
        <taxon>Pectobacteriaceae</taxon>
        <taxon>Dickeya</taxon>
    </lineage>
</organism>
<evidence type="ECO:0000256" key="4">
    <source>
        <dbReference type="ARBA" id="ARBA00022840"/>
    </source>
</evidence>
<dbReference type="AlphaFoldDB" id="A0AB39IPS8"/>
<dbReference type="InterPro" id="IPR000212">
    <property type="entry name" value="DNA_helicase_UvrD/REP"/>
</dbReference>
<dbReference type="GO" id="GO:0005524">
    <property type="term" value="F:ATP binding"/>
    <property type="evidence" value="ECO:0007669"/>
    <property type="project" value="UniProtKB-KW"/>
</dbReference>
<dbReference type="Pfam" id="PF13361">
    <property type="entry name" value="UvrD_C"/>
    <property type="match status" value="1"/>
</dbReference>
<dbReference type="InterPro" id="IPR014017">
    <property type="entry name" value="DNA_helicase_UvrD-like_C"/>
</dbReference>
<evidence type="ECO:0000256" key="6">
    <source>
        <dbReference type="ARBA" id="ARBA00034617"/>
    </source>
</evidence>
<dbReference type="EMBL" id="CP162670">
    <property type="protein sequence ID" value="XDL23906.1"/>
    <property type="molecule type" value="Genomic_DNA"/>
</dbReference>
<evidence type="ECO:0000256" key="2">
    <source>
        <dbReference type="ARBA" id="ARBA00022801"/>
    </source>
</evidence>
<dbReference type="PANTHER" id="PTHR11070">
    <property type="entry name" value="UVRD / RECB / PCRA DNA HELICASE FAMILY MEMBER"/>
    <property type="match status" value="1"/>
</dbReference>
<dbReference type="GO" id="GO:0004527">
    <property type="term" value="F:exonuclease activity"/>
    <property type="evidence" value="ECO:0007669"/>
    <property type="project" value="UniProtKB-KW"/>
</dbReference>
<keyword evidence="2" id="KW-0378">Hydrolase</keyword>
<dbReference type="Pfam" id="PF00580">
    <property type="entry name" value="UvrD-helicase"/>
    <property type="match status" value="1"/>
</dbReference>
<dbReference type="GO" id="GO:0003677">
    <property type="term" value="F:DNA binding"/>
    <property type="evidence" value="ECO:0007669"/>
    <property type="project" value="InterPro"/>
</dbReference>
<dbReference type="Gene3D" id="3.40.50.300">
    <property type="entry name" value="P-loop containing nucleotide triphosphate hydrolases"/>
    <property type="match status" value="2"/>
</dbReference>
<keyword evidence="4" id="KW-0067">ATP-binding</keyword>
<comment type="catalytic activity">
    <reaction evidence="6">
        <text>Couples ATP hydrolysis with the unwinding of duplex DNA by translocating in the 3'-5' direction.</text>
        <dbReference type="EC" id="5.6.2.4"/>
    </reaction>
</comment>
<dbReference type="Proteomes" id="UP000810130">
    <property type="component" value="Unassembled WGS sequence"/>
</dbReference>
<evidence type="ECO:0000313" key="13">
    <source>
        <dbReference type="EMBL" id="XDL23906.1"/>
    </source>
</evidence>
<feature type="domain" description="UvrD-like helicase ATP-binding" evidence="10">
    <location>
        <begin position="16"/>
        <end position="271"/>
    </location>
</feature>
<proteinExistence type="predicted"/>
<reference evidence="13" key="2">
    <citation type="submission" date="2024-07" db="EMBL/GenBank/DDBJ databases">
        <authorList>
            <person name="Pedron J."/>
        </authorList>
    </citation>
    <scope>NUCLEOTIDE SEQUENCE</scope>
    <source>
        <strain evidence="13">A003-S1-M15</strain>
    </source>
</reference>
<dbReference type="EMBL" id="JAGJWX010000060">
    <property type="protein sequence ID" value="MBP2859999.1"/>
    <property type="molecule type" value="Genomic_DNA"/>
</dbReference>
<dbReference type="InterPro" id="IPR014016">
    <property type="entry name" value="UvrD-like_ATP-bd"/>
</dbReference>
<feature type="domain" description="UvrD-like helicase C-terminal" evidence="11">
    <location>
        <begin position="392"/>
        <end position="457"/>
    </location>
</feature>
<evidence type="ECO:0000313" key="12">
    <source>
        <dbReference type="EMBL" id="MBP2859999.1"/>
    </source>
</evidence>
<dbReference type="RefSeq" id="WP_210175905.1">
    <property type="nucleotide sequence ID" value="NZ_CP162670.1"/>
</dbReference>
<evidence type="ECO:0000256" key="1">
    <source>
        <dbReference type="ARBA" id="ARBA00022741"/>
    </source>
</evidence>
<reference evidence="12 14" key="1">
    <citation type="submission" date="2021-04" db="EMBL/GenBank/DDBJ databases">
        <title>Genomic and host-range diversity within the Dickeya zeae complex, identification of D. zeae and D. oryzae members, proposal of two novel subspecies D. zeae subsp. zeae subsp. nov. and D. zeae subsp. dombae subsp. nov.</title>
        <authorList>
            <person name="Van Gijsegem F."/>
            <person name="Hugouvieux-Cotte-Pattat N."/>
        </authorList>
    </citation>
    <scope>NUCLEOTIDE SEQUENCE [LARGE SCALE GENOMIC DNA]</scope>
    <source>
        <strain evidence="12 14">FVG03</strain>
    </source>
</reference>
<dbReference type="GO" id="GO:0005829">
    <property type="term" value="C:cytosol"/>
    <property type="evidence" value="ECO:0007669"/>
    <property type="project" value="TreeGrafter"/>
</dbReference>
<keyword evidence="13" id="KW-0540">Nuclease</keyword>
<dbReference type="InterPro" id="IPR027417">
    <property type="entry name" value="P-loop_NTPase"/>
</dbReference>
<keyword evidence="5" id="KW-0413">Isomerase</keyword>
<name>A0AB39IPS8_9GAMM</name>
<evidence type="ECO:0000259" key="10">
    <source>
        <dbReference type="Pfam" id="PF00580"/>
    </source>
</evidence>
<dbReference type="SUPFAM" id="SSF52540">
    <property type="entry name" value="P-loop containing nucleoside triphosphate hydrolases"/>
    <property type="match status" value="1"/>
</dbReference>
<evidence type="ECO:0000313" key="14">
    <source>
        <dbReference type="Proteomes" id="UP000810130"/>
    </source>
</evidence>
<dbReference type="EC" id="5.6.2.4" evidence="7"/>
<keyword evidence="3" id="KW-0347">Helicase</keyword>